<reference evidence="3 4" key="1">
    <citation type="submission" date="2015-06" db="EMBL/GenBank/DDBJ databases">
        <title>Draft genome assembly of filamentous brackish cyanobacterium Limnoraphis robusta strain CS-951.</title>
        <authorList>
            <person name="Willis A."/>
            <person name="Parks M."/>
            <person name="Burford M.A."/>
        </authorList>
    </citation>
    <scope>NUCLEOTIDE SEQUENCE [LARGE SCALE GENOMIC DNA]</scope>
    <source>
        <strain evidence="3 4">CS-951</strain>
    </source>
</reference>
<dbReference type="RefSeq" id="WP_046280134.1">
    <property type="nucleotide sequence ID" value="NZ_LATL02000254.1"/>
</dbReference>
<dbReference type="InterPro" id="IPR011008">
    <property type="entry name" value="Dimeric_a/b-barrel"/>
</dbReference>
<accession>A0A0F5YEF7</accession>
<dbReference type="OrthoDB" id="9808130at2"/>
<dbReference type="Pfam" id="PF07876">
    <property type="entry name" value="Dabb"/>
    <property type="match status" value="1"/>
</dbReference>
<gene>
    <name evidence="3" type="ORF">WN50_18895</name>
</gene>
<dbReference type="PROSITE" id="PS51502">
    <property type="entry name" value="S_R_A_B_BARREL"/>
    <property type="match status" value="1"/>
</dbReference>
<dbReference type="Proteomes" id="UP000033607">
    <property type="component" value="Unassembled WGS sequence"/>
</dbReference>
<dbReference type="SMART" id="SM00886">
    <property type="entry name" value="Dabb"/>
    <property type="match status" value="1"/>
</dbReference>
<evidence type="ECO:0000313" key="3">
    <source>
        <dbReference type="EMBL" id="KKD36600.1"/>
    </source>
</evidence>
<feature type="domain" description="Stress-response A/B barrel" evidence="2">
    <location>
        <begin position="2"/>
        <end position="95"/>
    </location>
</feature>
<proteinExistence type="predicted"/>
<dbReference type="AlphaFoldDB" id="A0A0F5YEF7"/>
<dbReference type="InterPro" id="IPR044662">
    <property type="entry name" value="HS1/DABB1-like"/>
</dbReference>
<dbReference type="Gene3D" id="3.30.70.100">
    <property type="match status" value="1"/>
</dbReference>
<dbReference type="PANTHER" id="PTHR33178">
    <property type="match status" value="1"/>
</dbReference>
<dbReference type="PANTHER" id="PTHR33178:SF10">
    <property type="entry name" value="STRESS-RESPONSE A_B BARREL DOMAIN-CONTAINING PROTEIN"/>
    <property type="match status" value="1"/>
</dbReference>
<evidence type="ECO:0000313" key="4">
    <source>
        <dbReference type="Proteomes" id="UP000033607"/>
    </source>
</evidence>
<comment type="subunit">
    <text evidence="1">Homodimer.</text>
</comment>
<protein>
    <submittedName>
        <fullName evidence="3">Stress protein</fullName>
    </submittedName>
</protein>
<evidence type="ECO:0000256" key="1">
    <source>
        <dbReference type="ARBA" id="ARBA00011738"/>
    </source>
</evidence>
<evidence type="ECO:0000259" key="2">
    <source>
        <dbReference type="PROSITE" id="PS51502"/>
    </source>
</evidence>
<sequence length="97" mass="10789">MIVHVVLFKWKEDTTPEAIASTMEGLKELKAKIPGIIDLSCGENFSERSQGFQHGLVVKFTDKSALEAYTPHPEHQAVVQNLIKPILADILAVDYEV</sequence>
<dbReference type="SUPFAM" id="SSF54909">
    <property type="entry name" value="Dimeric alpha+beta barrel"/>
    <property type="match status" value="1"/>
</dbReference>
<organism evidence="3 4">
    <name type="scientific">Limnoraphis robusta CS-951</name>
    <dbReference type="NCBI Taxonomy" id="1637645"/>
    <lineage>
        <taxon>Bacteria</taxon>
        <taxon>Bacillati</taxon>
        <taxon>Cyanobacteriota</taxon>
        <taxon>Cyanophyceae</taxon>
        <taxon>Oscillatoriophycideae</taxon>
        <taxon>Oscillatoriales</taxon>
        <taxon>Sirenicapillariaceae</taxon>
        <taxon>Limnoraphis</taxon>
    </lineage>
</organism>
<dbReference type="EMBL" id="LATL02000254">
    <property type="protein sequence ID" value="KKD36600.1"/>
    <property type="molecule type" value="Genomic_DNA"/>
</dbReference>
<name>A0A0F5YEF7_9CYAN</name>
<comment type="caution">
    <text evidence="3">The sequence shown here is derived from an EMBL/GenBank/DDBJ whole genome shotgun (WGS) entry which is preliminary data.</text>
</comment>
<dbReference type="InterPro" id="IPR013097">
    <property type="entry name" value="Dabb"/>
</dbReference>